<dbReference type="AlphaFoldDB" id="A0A1L6TIE7"/>
<geneLocation type="plasmid" evidence="1 2">
    <name>pPSB1-1</name>
</geneLocation>
<dbReference type="Proteomes" id="UP000029558">
    <property type="component" value="Plasmid pPSB1-1"/>
</dbReference>
<sequence length="68" mass="7957">MKTAMLYAFEQAVHCKKRSVYQKDDDPVLSLNISELHKNLKDVVKLLDRGVFIELQKHNRKIGMIVPY</sequence>
<proteinExistence type="predicted"/>
<keyword evidence="1" id="KW-0614">Plasmid</keyword>
<protein>
    <submittedName>
        <fullName evidence="1">Prevent-host-death protein</fullName>
    </submittedName>
</protein>
<accession>A0A1L6TIE7</accession>
<dbReference type="RefSeq" id="WP_027242547.1">
    <property type="nucleotide sequence ID" value="NZ_CP012509.1"/>
</dbReference>
<reference evidence="1 2" key="1">
    <citation type="journal article" date="2014" name="Genome Announc.">
        <title>Comparative Genome Analysis of Two Isolates of the Fish Pathogen Piscirickettsia salmonis from Different Hosts Reveals Major Differences in Virulence-Associated Secretion Systems.</title>
        <authorList>
            <person name="Bohle H."/>
            <person name="Henriquez P."/>
            <person name="Grothusen H."/>
            <person name="Navas E."/>
            <person name="Sandoval A."/>
            <person name="Bustamante F."/>
            <person name="Bustos P."/>
            <person name="Mancilla M."/>
        </authorList>
    </citation>
    <scope>NUCLEOTIDE SEQUENCE [LARGE SCALE GENOMIC DNA]</scope>
    <source>
        <strain evidence="2">B1-32597</strain>
    </source>
</reference>
<gene>
    <name evidence="1" type="ORF">KU39_1p50</name>
</gene>
<dbReference type="OrthoDB" id="9943566at2"/>
<evidence type="ECO:0000313" key="1">
    <source>
        <dbReference type="EMBL" id="ALB24391.1"/>
    </source>
</evidence>
<organism evidence="1 2">
    <name type="scientific">Piscirickettsia salmonis</name>
    <dbReference type="NCBI Taxonomy" id="1238"/>
    <lineage>
        <taxon>Bacteria</taxon>
        <taxon>Pseudomonadati</taxon>
        <taxon>Pseudomonadota</taxon>
        <taxon>Gammaproteobacteria</taxon>
        <taxon>Thiotrichales</taxon>
        <taxon>Piscirickettsiaceae</taxon>
        <taxon>Piscirickettsia</taxon>
    </lineage>
</organism>
<evidence type="ECO:0000313" key="2">
    <source>
        <dbReference type="Proteomes" id="UP000029558"/>
    </source>
</evidence>
<dbReference type="EMBL" id="CP012509">
    <property type="protein sequence ID" value="ALB24391.1"/>
    <property type="molecule type" value="Genomic_DNA"/>
</dbReference>
<name>A0A1L6TIE7_PISSA</name>